<dbReference type="AlphaFoldDB" id="A0A5M6ILC2"/>
<comment type="caution">
    <text evidence="2">The sequence shown here is derived from an EMBL/GenBank/DDBJ whole genome shotgun (WGS) entry which is preliminary data.</text>
</comment>
<dbReference type="NCBIfam" id="NF007695">
    <property type="entry name" value="PRK10376.1"/>
    <property type="match status" value="1"/>
</dbReference>
<accession>A0A5M6ILC2</accession>
<reference evidence="2 3" key="1">
    <citation type="submission" date="2019-09" db="EMBL/GenBank/DDBJ databases">
        <title>Genome sequence of Rhodovastum atsumiense, a diverse member of the Acetobacteraceae family of non-sulfur purple photosynthetic bacteria.</title>
        <authorList>
            <person name="Meyer T."/>
            <person name="Kyndt J."/>
        </authorList>
    </citation>
    <scope>NUCLEOTIDE SEQUENCE [LARGE SCALE GENOMIC DNA]</scope>
    <source>
        <strain evidence="2 3">DSM 21279</strain>
    </source>
</reference>
<evidence type="ECO:0000313" key="3">
    <source>
        <dbReference type="Proteomes" id="UP000325255"/>
    </source>
</evidence>
<dbReference type="Gene3D" id="3.20.20.100">
    <property type="entry name" value="NADP-dependent oxidoreductase domain"/>
    <property type="match status" value="1"/>
</dbReference>
<dbReference type="InterPro" id="IPR036812">
    <property type="entry name" value="NAD(P)_OxRdtase_dom_sf"/>
</dbReference>
<dbReference type="RefSeq" id="WP_150044336.1">
    <property type="nucleotide sequence ID" value="NZ_OW485601.1"/>
</dbReference>
<dbReference type="GO" id="GO:0016491">
    <property type="term" value="F:oxidoreductase activity"/>
    <property type="evidence" value="ECO:0007669"/>
    <property type="project" value="InterPro"/>
</dbReference>
<dbReference type="Pfam" id="PF00248">
    <property type="entry name" value="Aldo_ket_red"/>
    <property type="match status" value="1"/>
</dbReference>
<dbReference type="PANTHER" id="PTHR43638">
    <property type="entry name" value="OXIDOREDUCTASE, ALDO/KETO REDUCTASE FAMILY PROTEIN"/>
    <property type="match status" value="1"/>
</dbReference>
<organism evidence="2 3">
    <name type="scientific">Rhodovastum atsumiense</name>
    <dbReference type="NCBI Taxonomy" id="504468"/>
    <lineage>
        <taxon>Bacteria</taxon>
        <taxon>Pseudomonadati</taxon>
        <taxon>Pseudomonadota</taxon>
        <taxon>Alphaproteobacteria</taxon>
        <taxon>Acetobacterales</taxon>
        <taxon>Acetobacteraceae</taxon>
        <taxon>Rhodovastum</taxon>
    </lineage>
</organism>
<gene>
    <name evidence="2" type="ORF">F1189_25940</name>
</gene>
<proteinExistence type="predicted"/>
<sequence length="292" mass="31145">MSSINQSGSFRLGRQNVKRLGYGAMQLAGPGVFGPPRDPATCLAVLREAVASGVNHIDTSDFYGPHVTNKLIREALAPYPDDLVIVTKIGARRGADGSWLPAFSAAELTGAVHDNLRHLGRDVLDVVNLRIMFDTHDPAEGSIEAPLTVLAELQRQGLVRHVGLSNVTATQVAEGRRITEIVCVQNHYNLVHRADDALIDALARDGIAYVPFFPLGGFSPLQSATLAAVAERLGATPMQVALAWLLRRAPNILLIPGTASLAHLRENLAAADCSLPEAAIRALDEAAGRRPA</sequence>
<dbReference type="InterPro" id="IPR020471">
    <property type="entry name" value="AKR"/>
</dbReference>
<evidence type="ECO:0000259" key="1">
    <source>
        <dbReference type="Pfam" id="PF00248"/>
    </source>
</evidence>
<evidence type="ECO:0000313" key="2">
    <source>
        <dbReference type="EMBL" id="KAA5609073.1"/>
    </source>
</evidence>
<protein>
    <submittedName>
        <fullName evidence="2">Aldo/keto reductase family oxidoreductase</fullName>
    </submittedName>
</protein>
<dbReference type="SUPFAM" id="SSF51430">
    <property type="entry name" value="NAD(P)-linked oxidoreductase"/>
    <property type="match status" value="1"/>
</dbReference>
<dbReference type="InterPro" id="IPR023210">
    <property type="entry name" value="NADP_OxRdtase_dom"/>
</dbReference>
<keyword evidence="3" id="KW-1185">Reference proteome</keyword>
<dbReference type="OrthoDB" id="9773828at2"/>
<dbReference type="PRINTS" id="PR00069">
    <property type="entry name" value="ALDKETRDTASE"/>
</dbReference>
<dbReference type="EMBL" id="VWPK01000060">
    <property type="protein sequence ID" value="KAA5609073.1"/>
    <property type="molecule type" value="Genomic_DNA"/>
</dbReference>
<name>A0A5M6ILC2_9PROT</name>
<dbReference type="Proteomes" id="UP000325255">
    <property type="component" value="Unassembled WGS sequence"/>
</dbReference>
<dbReference type="PANTHER" id="PTHR43638:SF3">
    <property type="entry name" value="ALDEHYDE REDUCTASE"/>
    <property type="match status" value="1"/>
</dbReference>
<feature type="domain" description="NADP-dependent oxidoreductase" evidence="1">
    <location>
        <begin position="19"/>
        <end position="286"/>
    </location>
</feature>
<dbReference type="CDD" id="cd19088">
    <property type="entry name" value="AKR_AKR13B1"/>
    <property type="match status" value="1"/>
</dbReference>